<organism evidence="6 7">
    <name type="scientific">Anaerococcus faecalis</name>
    <dbReference type="NCBI Taxonomy" id="2742993"/>
    <lineage>
        <taxon>Bacteria</taxon>
        <taxon>Bacillati</taxon>
        <taxon>Bacillota</taxon>
        <taxon>Tissierellia</taxon>
        <taxon>Tissierellales</taxon>
        <taxon>Peptoniphilaceae</taxon>
        <taxon>Anaerococcus</taxon>
    </lineage>
</organism>
<evidence type="ECO:0000256" key="4">
    <source>
        <dbReference type="ARBA" id="ARBA00022807"/>
    </source>
</evidence>
<evidence type="ECO:0000313" key="6">
    <source>
        <dbReference type="EMBL" id="NVF10831.1"/>
    </source>
</evidence>
<dbReference type="SUPFAM" id="SSF54001">
    <property type="entry name" value="Cysteine proteinases"/>
    <property type="match status" value="1"/>
</dbReference>
<evidence type="ECO:0000256" key="1">
    <source>
        <dbReference type="ARBA" id="ARBA00007074"/>
    </source>
</evidence>
<dbReference type="SMART" id="SM00287">
    <property type="entry name" value="SH3b"/>
    <property type="match status" value="1"/>
</dbReference>
<evidence type="ECO:0000313" key="7">
    <source>
        <dbReference type="Proteomes" id="UP000540919"/>
    </source>
</evidence>
<dbReference type="InterPro" id="IPR003646">
    <property type="entry name" value="SH3-like_bac-type"/>
</dbReference>
<comment type="caution">
    <text evidence="6">The sequence shown here is derived from an EMBL/GenBank/DDBJ whole genome shotgun (WGS) entry which is preliminary data.</text>
</comment>
<dbReference type="Pfam" id="PF08460">
    <property type="entry name" value="SH3_5"/>
    <property type="match status" value="1"/>
</dbReference>
<dbReference type="InterPro" id="IPR008044">
    <property type="entry name" value="Phage_lysin"/>
</dbReference>
<reference evidence="6 7" key="1">
    <citation type="submission" date="2020-06" db="EMBL/GenBank/DDBJ databases">
        <title>Anaerococcus sp. nov., isolated form swine feces.</title>
        <authorList>
            <person name="Yu S."/>
        </authorList>
    </citation>
    <scope>NUCLEOTIDE SEQUENCE [LARGE SCALE GENOMIC DNA]</scope>
    <source>
        <strain evidence="6 7">AGMB00486</strain>
    </source>
</reference>
<dbReference type="Gene3D" id="3.90.1720.10">
    <property type="entry name" value="endopeptidase domain like (from Nostoc punctiforme)"/>
    <property type="match status" value="1"/>
</dbReference>
<dbReference type="Pfam" id="PF05382">
    <property type="entry name" value="Amidase_5"/>
    <property type="match status" value="1"/>
</dbReference>
<keyword evidence="2" id="KW-0645">Protease</keyword>
<comment type="similarity">
    <text evidence="1">Belongs to the peptidase C40 family.</text>
</comment>
<evidence type="ECO:0000256" key="2">
    <source>
        <dbReference type="ARBA" id="ARBA00022670"/>
    </source>
</evidence>
<name>A0ABX2N810_9FIRM</name>
<dbReference type="Proteomes" id="UP000540919">
    <property type="component" value="Unassembled WGS sequence"/>
</dbReference>
<protein>
    <submittedName>
        <fullName evidence="6">SH3 domain-containing protein</fullName>
    </submittedName>
</protein>
<keyword evidence="4" id="KW-0788">Thiol protease</keyword>
<dbReference type="InterPro" id="IPR038765">
    <property type="entry name" value="Papain-like_cys_pep_sf"/>
</dbReference>
<proteinExistence type="inferred from homology"/>
<keyword evidence="7" id="KW-1185">Reference proteome</keyword>
<accession>A0ABX2N810</accession>
<dbReference type="Gene3D" id="2.30.30.40">
    <property type="entry name" value="SH3 Domains"/>
    <property type="match status" value="1"/>
</dbReference>
<dbReference type="PROSITE" id="PS51935">
    <property type="entry name" value="NLPC_P60"/>
    <property type="match status" value="1"/>
</dbReference>
<dbReference type="InterPro" id="IPR000064">
    <property type="entry name" value="NLP_P60_dom"/>
</dbReference>
<evidence type="ECO:0000256" key="3">
    <source>
        <dbReference type="ARBA" id="ARBA00022801"/>
    </source>
</evidence>
<sequence length="251" mass="28695">MANVENMITYAKSRWHVPKYVMGGGRIGAEASYNSNTDDCSSFVYKCLKKGGFIPETMWNGSTEDLFKLARQGKYLKEISYKEVRRGDIFVKGREGGSGGEYGHTGIFLRKGEIIHCNAGQNWTVTTNNESEGYWYYLDNSYYPVRYFRPIGNVDNTTERTEIKQEEYSGGKKFIKNENWYGITQAVCNVRADASTNSAIVAQYGKGQKINYDSVYEGDGFRWISYIGYSGERRFVAYRQLTGDTTPWIKF</sequence>
<feature type="domain" description="NlpC/P60" evidence="5">
    <location>
        <begin position="1"/>
        <end position="146"/>
    </location>
</feature>
<evidence type="ECO:0000259" key="5">
    <source>
        <dbReference type="PROSITE" id="PS51935"/>
    </source>
</evidence>
<dbReference type="EMBL" id="JABVBA010000002">
    <property type="protein sequence ID" value="NVF10831.1"/>
    <property type="molecule type" value="Genomic_DNA"/>
</dbReference>
<gene>
    <name evidence="6" type="ORF">HV819_02315</name>
</gene>
<keyword evidence="3" id="KW-0378">Hydrolase</keyword>
<dbReference type="RefSeq" id="WP_176269422.1">
    <property type="nucleotide sequence ID" value="NZ_JABVBA010000002.1"/>
</dbReference>